<name>A0A9D2PFF3_9FIRM</name>
<keyword evidence="4" id="KW-0456">Lyase</keyword>
<comment type="caution">
    <text evidence="7">The sequence shown here is derived from an EMBL/GenBank/DDBJ whole genome shotgun (WGS) entry which is preliminary data.</text>
</comment>
<evidence type="ECO:0000313" key="7">
    <source>
        <dbReference type="EMBL" id="HJC48485.1"/>
    </source>
</evidence>
<feature type="domain" description="Aminotransferase class I/classII large" evidence="6">
    <location>
        <begin position="32"/>
        <end position="340"/>
    </location>
</feature>
<comment type="similarity">
    <text evidence="5">Belongs to the class-II pyridoxal-phosphate-dependent aminotransferase family. MalY/PatB cystathionine beta-lyase subfamily.</text>
</comment>
<organism evidence="7 8">
    <name type="scientific">Candidatus Lachnoclostridium pullistercoris</name>
    <dbReference type="NCBI Taxonomy" id="2838632"/>
    <lineage>
        <taxon>Bacteria</taxon>
        <taxon>Bacillati</taxon>
        <taxon>Bacillota</taxon>
        <taxon>Clostridia</taxon>
        <taxon>Lachnospirales</taxon>
        <taxon>Lachnospiraceae</taxon>
    </lineage>
</organism>
<accession>A0A9D2PFF3</accession>
<keyword evidence="7" id="KW-0032">Aminotransferase</keyword>
<gene>
    <name evidence="7" type="ORF">IAA04_10580</name>
</gene>
<reference evidence="7" key="1">
    <citation type="journal article" date="2021" name="PeerJ">
        <title>Extensive microbial diversity within the chicken gut microbiome revealed by metagenomics and culture.</title>
        <authorList>
            <person name="Gilroy R."/>
            <person name="Ravi A."/>
            <person name="Getino M."/>
            <person name="Pursley I."/>
            <person name="Horton D.L."/>
            <person name="Alikhan N.F."/>
            <person name="Baker D."/>
            <person name="Gharbi K."/>
            <person name="Hall N."/>
            <person name="Watson M."/>
            <person name="Adriaenssens E.M."/>
            <person name="Foster-Nyarko E."/>
            <person name="Jarju S."/>
            <person name="Secka A."/>
            <person name="Antonio M."/>
            <person name="Oren A."/>
            <person name="Chaudhuri R.R."/>
            <person name="La Ragione R."/>
            <person name="Hildebrand F."/>
            <person name="Pallen M.J."/>
        </authorList>
    </citation>
    <scope>NUCLEOTIDE SEQUENCE</scope>
    <source>
        <strain evidence="7">CHK183-5548</strain>
    </source>
</reference>
<dbReference type="GO" id="GO:0047804">
    <property type="term" value="F:cysteine-S-conjugate beta-lyase activity"/>
    <property type="evidence" value="ECO:0007669"/>
    <property type="project" value="UniProtKB-EC"/>
</dbReference>
<dbReference type="Proteomes" id="UP000823883">
    <property type="component" value="Unassembled WGS sequence"/>
</dbReference>
<evidence type="ECO:0000313" key="8">
    <source>
        <dbReference type="Proteomes" id="UP000823883"/>
    </source>
</evidence>
<sequence length="396" mass="45914">MKYDFETVHKRFNTGSKKWDEMTAAGVKDTEDIIPFSVADMELVTAPEIVEALKKELDTSIMGYANPTQEYLDTVCRWMKERHGWEARPEWILPSHGVVDAFFEAVKIYTHEGEGVMLMTPVYYPMYHAVQDNNRVLVDCPLVPAGDSYEIDFDDFEKKAADENTKMLILCSPHNPCGRVWTRDELKTIGEICLRHNVLVVSDEIHFDLIMPGYHHTVFASISEEFADNCLVCTAPSKTFNLAGLQTSNIFIPNPRLREQYQNALKHSNPNPKCNILGYRACEAAYKHCGQWLDQVIELIDHNRRIVEEFFAKEFPQVHVKRLEATYLLWMDWSGLGLNSRELERINHEEARLFFDEGYVFGNQGDCFERWNLACPTRYIEDALKRMKAAYKKYVK</sequence>
<dbReference type="InterPro" id="IPR015421">
    <property type="entry name" value="PyrdxlP-dep_Trfase_major"/>
</dbReference>
<comment type="cofactor">
    <cofactor evidence="1">
        <name>pyridoxal 5'-phosphate</name>
        <dbReference type="ChEBI" id="CHEBI:597326"/>
    </cofactor>
</comment>
<proteinExistence type="inferred from homology"/>
<evidence type="ECO:0000256" key="1">
    <source>
        <dbReference type="ARBA" id="ARBA00001933"/>
    </source>
</evidence>
<dbReference type="EMBL" id="DWWL01000069">
    <property type="protein sequence ID" value="HJC48485.1"/>
    <property type="molecule type" value="Genomic_DNA"/>
</dbReference>
<dbReference type="NCBIfam" id="TIGR04350">
    <property type="entry name" value="C_S_lyase_PatB"/>
    <property type="match status" value="1"/>
</dbReference>
<evidence type="ECO:0000256" key="5">
    <source>
        <dbReference type="ARBA" id="ARBA00037974"/>
    </source>
</evidence>
<dbReference type="Gene3D" id="3.90.1150.10">
    <property type="entry name" value="Aspartate Aminotransferase, domain 1"/>
    <property type="match status" value="1"/>
</dbReference>
<dbReference type="Gene3D" id="3.40.640.10">
    <property type="entry name" value="Type I PLP-dependent aspartate aminotransferase-like (Major domain)"/>
    <property type="match status" value="1"/>
</dbReference>
<dbReference type="SUPFAM" id="SSF53383">
    <property type="entry name" value="PLP-dependent transferases"/>
    <property type="match status" value="1"/>
</dbReference>
<dbReference type="InterPro" id="IPR015424">
    <property type="entry name" value="PyrdxlP-dep_Trfase"/>
</dbReference>
<dbReference type="InterPro" id="IPR015422">
    <property type="entry name" value="PyrdxlP-dep_Trfase_small"/>
</dbReference>
<reference evidence="7" key="2">
    <citation type="submission" date="2021-04" db="EMBL/GenBank/DDBJ databases">
        <authorList>
            <person name="Gilroy R."/>
        </authorList>
    </citation>
    <scope>NUCLEOTIDE SEQUENCE</scope>
    <source>
        <strain evidence="7">CHK183-5548</strain>
    </source>
</reference>
<dbReference type="PANTHER" id="PTHR43525:SF1">
    <property type="entry name" value="PROTEIN MALY"/>
    <property type="match status" value="1"/>
</dbReference>
<keyword evidence="3" id="KW-0663">Pyridoxal phosphate</keyword>
<dbReference type="Pfam" id="PF00155">
    <property type="entry name" value="Aminotran_1_2"/>
    <property type="match status" value="1"/>
</dbReference>
<dbReference type="PANTHER" id="PTHR43525">
    <property type="entry name" value="PROTEIN MALY"/>
    <property type="match status" value="1"/>
</dbReference>
<keyword evidence="7" id="KW-0808">Transferase</keyword>
<evidence type="ECO:0000256" key="2">
    <source>
        <dbReference type="ARBA" id="ARBA00012224"/>
    </source>
</evidence>
<evidence type="ECO:0000259" key="6">
    <source>
        <dbReference type="Pfam" id="PF00155"/>
    </source>
</evidence>
<dbReference type="InterPro" id="IPR051798">
    <property type="entry name" value="Class-II_PLP-Dep_Aminotrans"/>
</dbReference>
<dbReference type="InterPro" id="IPR004839">
    <property type="entry name" value="Aminotransferase_I/II_large"/>
</dbReference>
<dbReference type="GO" id="GO:0008483">
    <property type="term" value="F:transaminase activity"/>
    <property type="evidence" value="ECO:0007669"/>
    <property type="project" value="UniProtKB-KW"/>
</dbReference>
<dbReference type="EC" id="4.4.1.13" evidence="2"/>
<dbReference type="InterPro" id="IPR027619">
    <property type="entry name" value="C-S_lyase_PatB-like"/>
</dbReference>
<dbReference type="GO" id="GO:0030170">
    <property type="term" value="F:pyridoxal phosphate binding"/>
    <property type="evidence" value="ECO:0007669"/>
    <property type="project" value="InterPro"/>
</dbReference>
<dbReference type="CDD" id="cd00609">
    <property type="entry name" value="AAT_like"/>
    <property type="match status" value="1"/>
</dbReference>
<protein>
    <recommendedName>
        <fullName evidence="2">cysteine-S-conjugate beta-lyase</fullName>
        <ecNumber evidence="2">4.4.1.13</ecNumber>
    </recommendedName>
</protein>
<evidence type="ECO:0000256" key="3">
    <source>
        <dbReference type="ARBA" id="ARBA00022898"/>
    </source>
</evidence>
<evidence type="ECO:0000256" key="4">
    <source>
        <dbReference type="ARBA" id="ARBA00023239"/>
    </source>
</evidence>
<dbReference type="AlphaFoldDB" id="A0A9D2PFF3"/>